<dbReference type="Proteomes" id="UP000320547">
    <property type="component" value="Unassembled WGS sequence"/>
</dbReference>
<accession>A0A562UVL4</accession>
<comment type="caution">
    <text evidence="1">The sequence shown here is derived from an EMBL/GenBank/DDBJ whole genome shotgun (WGS) entry which is preliminary data.</text>
</comment>
<sequence>MSVVVINIIVSNLFMECFVNAPAKIDIDTATETARDQKNPTPADLEITVRDERFNRNTTPNRWWAGEPIGTAWHNALSATFPRGEAFFIEAVKAHRDGAPPKLANEIRAFVKQEINHTREHIAFNRLAEDHGYDIKKIDKRVEEMLALTKGRPEILNLAATMALEHYTAMMASEFLKNPKHFDKADPEVRNMWRWHAAEEIEHKGVAYDTWNHATRDWTPFRRWKVRSLMMLIVTGRFFRNRWEDTMNLLAQDGITGWKARWGLFKYLAFTPGVVRRIFPAWLAYFKPGFHPWDHDDRALIGLYEGDFEDALMQPAE</sequence>
<dbReference type="EMBL" id="VLLK01000001">
    <property type="protein sequence ID" value="TWJ09659.1"/>
    <property type="molecule type" value="Genomic_DNA"/>
</dbReference>
<evidence type="ECO:0000313" key="1">
    <source>
        <dbReference type="EMBL" id="TWJ09659.1"/>
    </source>
</evidence>
<keyword evidence="2" id="KW-1185">Reference proteome</keyword>
<dbReference type="InterPro" id="IPR016516">
    <property type="entry name" value="UCP07580"/>
</dbReference>
<evidence type="ECO:0000313" key="2">
    <source>
        <dbReference type="Proteomes" id="UP000320547"/>
    </source>
</evidence>
<reference evidence="1 2" key="1">
    <citation type="submission" date="2019-07" db="EMBL/GenBank/DDBJ databases">
        <title>Genomic Encyclopedia of Archaeal and Bacterial Type Strains, Phase II (KMG-II): from individual species to whole genera.</title>
        <authorList>
            <person name="Goeker M."/>
        </authorList>
    </citation>
    <scope>NUCLEOTIDE SEQUENCE [LARGE SCALE GENOMIC DNA]</scope>
    <source>
        <strain evidence="1 2">ATCC BAA-2084</strain>
    </source>
</reference>
<evidence type="ECO:0008006" key="3">
    <source>
        <dbReference type="Google" id="ProtNLM"/>
    </source>
</evidence>
<gene>
    <name evidence="1" type="ORF">JN10_1298</name>
</gene>
<protein>
    <recommendedName>
        <fullName evidence="3">Metal-dependent hydrolase</fullName>
    </recommendedName>
</protein>
<organism evidence="1 2">
    <name type="scientific">Altererythrobacter ishigakiensis</name>
    <dbReference type="NCBI Taxonomy" id="476157"/>
    <lineage>
        <taxon>Bacteria</taxon>
        <taxon>Pseudomonadati</taxon>
        <taxon>Pseudomonadota</taxon>
        <taxon>Alphaproteobacteria</taxon>
        <taxon>Sphingomonadales</taxon>
        <taxon>Erythrobacteraceae</taxon>
        <taxon>Altererythrobacter</taxon>
    </lineage>
</organism>
<dbReference type="STRING" id="476157.GCA_001663155_02055"/>
<proteinExistence type="predicted"/>
<dbReference type="PIRSF" id="PIRSF007580">
    <property type="entry name" value="UCP07580"/>
    <property type="match status" value="1"/>
</dbReference>
<dbReference type="AlphaFoldDB" id="A0A562UVL4"/>
<dbReference type="PANTHER" id="PTHR39456">
    <property type="entry name" value="METAL-DEPENDENT HYDROLASE"/>
    <property type="match status" value="1"/>
</dbReference>
<dbReference type="Pfam" id="PF10118">
    <property type="entry name" value="Metal_hydrol"/>
    <property type="match status" value="1"/>
</dbReference>
<name>A0A562UVL4_9SPHN</name>
<dbReference type="PANTHER" id="PTHR39456:SF1">
    <property type="entry name" value="METAL-DEPENDENT HYDROLASE"/>
    <property type="match status" value="1"/>
</dbReference>